<keyword evidence="8 21" id="KW-0406">Ion transport</keyword>
<evidence type="ECO:0000256" key="12">
    <source>
        <dbReference type="ARBA" id="ARBA00023180"/>
    </source>
</evidence>
<evidence type="ECO:0000256" key="1">
    <source>
        <dbReference type="ARBA" id="ARBA00010879"/>
    </source>
</evidence>
<evidence type="ECO:0000313" key="25">
    <source>
        <dbReference type="Proteomes" id="UP001274896"/>
    </source>
</evidence>
<name>A0AAE0RFR5_9TELE</name>
<keyword evidence="7 21" id="KW-0770">Synapse</keyword>
<comment type="catalytic activity">
    <reaction evidence="17">
        <text>Ca(2+)(in) = Ca(2+)(out)</text>
        <dbReference type="Rhea" id="RHEA:29671"/>
        <dbReference type="ChEBI" id="CHEBI:29108"/>
    </reaction>
</comment>
<feature type="binding site" evidence="18">
    <location>
        <position position="790"/>
    </location>
    <ligand>
        <name>L-glutamate</name>
        <dbReference type="ChEBI" id="CHEBI:29985"/>
    </ligand>
</feature>
<dbReference type="Pfam" id="PF00078">
    <property type="entry name" value="RVT_1"/>
    <property type="match status" value="1"/>
</dbReference>
<dbReference type="GO" id="GO:0045211">
    <property type="term" value="C:postsynaptic membrane"/>
    <property type="evidence" value="ECO:0007669"/>
    <property type="project" value="UniProtKB-SubCell"/>
</dbReference>
<dbReference type="InterPro" id="IPR001828">
    <property type="entry name" value="ANF_lig-bd_rcpt"/>
</dbReference>
<keyword evidence="11 21" id="KW-0675">Receptor</keyword>
<feature type="disulfide bond" evidence="20">
    <location>
        <begin position="89"/>
        <end position="339"/>
    </location>
</feature>
<dbReference type="InterPro" id="IPR043128">
    <property type="entry name" value="Rev_trsase/Diguanyl_cyclase"/>
</dbReference>
<dbReference type="CDD" id="cd06382">
    <property type="entry name" value="PBP1_iGluR_Kainate"/>
    <property type="match status" value="1"/>
</dbReference>
<keyword evidence="12" id="KW-0325">Glycoprotein</keyword>
<feature type="domain" description="Reverse transcriptase" evidence="23">
    <location>
        <begin position="472"/>
        <end position="705"/>
    </location>
</feature>
<feature type="transmembrane region" description="Helical" evidence="21">
    <location>
        <begin position="1094"/>
        <end position="1118"/>
    </location>
</feature>
<evidence type="ECO:0000256" key="3">
    <source>
        <dbReference type="ARBA" id="ARBA00022475"/>
    </source>
</evidence>
<evidence type="ECO:0000256" key="17">
    <source>
        <dbReference type="ARBA" id="ARBA00036634"/>
    </source>
</evidence>
<evidence type="ECO:0000256" key="16">
    <source>
        <dbReference type="ARBA" id="ARBA00034104"/>
    </source>
</evidence>
<keyword evidence="3 21" id="KW-1003">Cell membrane</keyword>
<reference evidence="24" key="1">
    <citation type="submission" date="2023-06" db="EMBL/GenBank/DDBJ databases">
        <title>Male Hemibagrus guttatus genome.</title>
        <authorList>
            <person name="Bian C."/>
        </authorList>
    </citation>
    <scope>NUCLEOTIDE SEQUENCE</scope>
    <source>
        <strain evidence="24">Male_cb2023</strain>
        <tissue evidence="24">Muscle</tissue>
    </source>
</reference>
<evidence type="ECO:0000256" key="5">
    <source>
        <dbReference type="ARBA" id="ARBA00022729"/>
    </source>
</evidence>
<dbReference type="InterPro" id="IPR043502">
    <property type="entry name" value="DNA/RNA_pol_sf"/>
</dbReference>
<evidence type="ECO:0000313" key="24">
    <source>
        <dbReference type="EMBL" id="KAK3551618.1"/>
    </source>
</evidence>
<comment type="function">
    <text evidence="21">Receptor for glutamate that functions as a ligand-gated ion channel in the central nervous system and plays an important role in excitatory synaptic transmission. L-glutamate acts as an excitatory neurotransmitter at many synapses in the central nervous system.</text>
</comment>
<keyword evidence="10 20" id="KW-1015">Disulfide bond</keyword>
<dbReference type="InterPro" id="IPR000477">
    <property type="entry name" value="RT_dom"/>
</dbReference>
<evidence type="ECO:0000256" key="21">
    <source>
        <dbReference type="RuleBase" id="RU367118"/>
    </source>
</evidence>
<dbReference type="GO" id="GO:0007166">
    <property type="term" value="P:cell surface receptor signaling pathway"/>
    <property type="evidence" value="ECO:0007669"/>
    <property type="project" value="UniProtKB-ARBA"/>
</dbReference>
<dbReference type="Pfam" id="PF10613">
    <property type="entry name" value="Lig_chan-Glu_bd"/>
    <property type="match status" value="1"/>
</dbReference>
<evidence type="ECO:0000259" key="23">
    <source>
        <dbReference type="PROSITE" id="PS50878"/>
    </source>
</evidence>
<dbReference type="PROSITE" id="PS50878">
    <property type="entry name" value="RT_POL"/>
    <property type="match status" value="1"/>
</dbReference>
<dbReference type="Gene3D" id="3.30.70.270">
    <property type="match status" value="1"/>
</dbReference>
<keyword evidence="4 21" id="KW-0812">Transmembrane</keyword>
<proteinExistence type="inferred from homology"/>
<dbReference type="FunFam" id="3.40.190.10:FF:000001">
    <property type="entry name" value="Glutamate receptor ionotropic, kainate 2"/>
    <property type="match status" value="1"/>
</dbReference>
<sequence>MHSDSIYLLSKSNVVPYGTQNSLLTTLQPGGIFEQTDGPVSLVSAEELAFKFAVNNINRNRTLLPNTTLTYDIQRINIYDSFEASRKACDQLSLGVVAIFGPSHSSSSNAVQSICNALEVPHIQVRWKHHPMDNRDTFYANLYPDYSSLSYAILDLVQFLKWKTATVVYDDSTGLIRLQELIMAPSRYNIRLKIRQLPLDTTDTRPLLKEMKRSREFRIIFDCSHIMAAQILKQAQMMGMMTEYYHYIFTTLDLMAINLEPYRFCGVNMTGFRILNVDNPQVASIVEKWSTEKQIPPKPDSGLLEGIMTTDAALTYDAVHIVSVSYQHAPQMTVNSLQCHRHKPWRFGGRFMSFIKESQWDGLTGRLCFNKTTGLRTDFDLDIVNLKEDGLEKERLLALYKDVTVVAVLDDRVWLDESPRSVTGPGCRERLPMISPQVGKWSASGGLNITELPKRNGMNITDSLSNRSLVITTILDLYDPNNELLVKYYTAIKIQGPAHKLHESLKQIVETYEGRKSTTDAIFALRILMEKYRDGQKELHCVFVDLEKAYDRVPREELWYCMRKSGVAEKYVRVVQDMYERSRTVVRCAVGQTEEFNVEVGLHQGSALSPFLFAIVMDQLSEEVRQESPWTMMFADDIVICSESREQVEENLERWRFALERRGMKVSRSKTEYMCVNEREGSGTVRLQGEEVKKVQEFKYLGSTVQSNGECGKEEEPYVMLKKSDKALVGNDRFEGFCIDLLKELAGILGFSYEIRLVPDGKYGFQDDKGQWNGIIRELMEHRADLAVAPLTITFMREKVIDFSKPFLNTGISILYRRPNSTNTGFFSFLKPMTPDIWVYILLAYLGVSCVLFVIARFSPYEWYDAHPCNPSSDVVENNFTLLNSFWFGVGSLMQQGSELMPKALSTRIIGGIWWFFTLIIISSYTANLAAFLTVERMDSPIDSADDLAKQTKIEYGVVKDGATMSFFKKSRVSTFEKMWAFMSSKQSTSLVKSIEDGIQRVLKSDYALLMESTTIEYVTRKNCNLTQFGGIIDSKGYGIGTPKGSPYRDKVTIAILSLLEDGRLHMLKEKWWSGGSCQEDERYETGPMGIQNLGGIFIVLASGLVLSIFVAIGEFIYKLRKTAEREQVMLVYDIQLILYVDEVFLQCSGGRDQTVVHVREKSETQATPCTTHGEDGRRDQHAHLQRAPSTGKGQHELQQRCNDARVSMTCLGDGHLRHMPSAVPESMEYGSEMITAFTLNRRDTRNHTVKQNGGASSNPGNDHVLKPMYPTMPLREGGRSVSFL</sequence>
<feature type="site" description="Crucial to convey clamshell closure to channel opening" evidence="19">
    <location>
        <position position="942"/>
    </location>
</feature>
<dbReference type="FunFam" id="1.10.287.70:FF:000010">
    <property type="entry name" value="Putative glutamate receptor ionotropic kainate 1"/>
    <property type="match status" value="1"/>
</dbReference>
<evidence type="ECO:0000256" key="9">
    <source>
        <dbReference type="ARBA" id="ARBA00023136"/>
    </source>
</evidence>
<dbReference type="CDD" id="cd01650">
    <property type="entry name" value="RT_nLTR_like"/>
    <property type="match status" value="1"/>
</dbReference>
<comment type="subcellular location">
    <subcellularLocation>
        <location evidence="16 21">Postsynaptic cell membrane</location>
        <topology evidence="16 21">Multi-pass membrane protein</topology>
    </subcellularLocation>
</comment>
<comment type="caution">
    <text evidence="24">The sequence shown here is derived from an EMBL/GenBank/DDBJ whole genome shotgun (WGS) entry which is preliminary data.</text>
</comment>
<dbReference type="Pfam" id="PF00060">
    <property type="entry name" value="Lig_chan"/>
    <property type="match status" value="1"/>
</dbReference>
<keyword evidence="2 21" id="KW-0813">Transport</keyword>
<dbReference type="PRINTS" id="PR00177">
    <property type="entry name" value="NMDARECEPTOR"/>
</dbReference>
<evidence type="ECO:0000256" key="15">
    <source>
        <dbReference type="ARBA" id="ARBA00023303"/>
    </source>
</evidence>
<dbReference type="SMART" id="SM00079">
    <property type="entry name" value="PBPe"/>
    <property type="match status" value="1"/>
</dbReference>
<dbReference type="Gene3D" id="3.40.50.2300">
    <property type="match status" value="2"/>
</dbReference>
<evidence type="ECO:0000256" key="4">
    <source>
        <dbReference type="ARBA" id="ARBA00022692"/>
    </source>
</evidence>
<dbReference type="SUPFAM" id="SSF53822">
    <property type="entry name" value="Periplasmic binding protein-like I"/>
    <property type="match status" value="1"/>
</dbReference>
<keyword evidence="13 21" id="KW-0628">Postsynaptic cell membrane</keyword>
<dbReference type="FunFam" id="3.40.50.2300:FF:000010">
    <property type="entry name" value="Glutamate ionotropic receptor kainate type subunit 1"/>
    <property type="match status" value="1"/>
</dbReference>
<dbReference type="InterPro" id="IPR015683">
    <property type="entry name" value="Ionotropic_Glu_rcpt"/>
</dbReference>
<dbReference type="EMBL" id="JAUCMX010000003">
    <property type="protein sequence ID" value="KAK3551618.1"/>
    <property type="molecule type" value="Genomic_DNA"/>
</dbReference>
<keyword evidence="9 21" id="KW-0472">Membrane</keyword>
<feature type="disulfide bond" evidence="20">
    <location>
        <begin position="1024"/>
        <end position="1078"/>
    </location>
</feature>
<evidence type="ECO:0000256" key="11">
    <source>
        <dbReference type="ARBA" id="ARBA00023170"/>
    </source>
</evidence>
<dbReference type="Pfam" id="PF01094">
    <property type="entry name" value="ANF_receptor"/>
    <property type="match status" value="1"/>
</dbReference>
<keyword evidence="6 21" id="KW-1133">Transmembrane helix</keyword>
<dbReference type="Gene3D" id="1.10.287.70">
    <property type="match status" value="1"/>
</dbReference>
<evidence type="ECO:0000256" key="20">
    <source>
        <dbReference type="PIRSR" id="PIRSR601508-3"/>
    </source>
</evidence>
<feature type="binding site" evidence="18">
    <location>
        <position position="792"/>
    </location>
    <ligand>
        <name>L-glutamate</name>
        <dbReference type="ChEBI" id="CHEBI:29985"/>
    </ligand>
</feature>
<organism evidence="24 25">
    <name type="scientific">Hemibagrus guttatus</name>
    <dbReference type="NCBI Taxonomy" id="175788"/>
    <lineage>
        <taxon>Eukaryota</taxon>
        <taxon>Metazoa</taxon>
        <taxon>Chordata</taxon>
        <taxon>Craniata</taxon>
        <taxon>Vertebrata</taxon>
        <taxon>Euteleostomi</taxon>
        <taxon>Actinopterygii</taxon>
        <taxon>Neopterygii</taxon>
        <taxon>Teleostei</taxon>
        <taxon>Ostariophysi</taxon>
        <taxon>Siluriformes</taxon>
        <taxon>Bagridae</taxon>
        <taxon>Hemibagrus</taxon>
    </lineage>
</organism>
<feature type="transmembrane region" description="Helical" evidence="21">
    <location>
        <begin position="837"/>
        <end position="856"/>
    </location>
</feature>
<feature type="site" description="Interaction with the cone snail toxin Con-ikot-ikot" evidence="19">
    <location>
        <position position="969"/>
    </location>
</feature>
<keyword evidence="25" id="KW-1185">Reference proteome</keyword>
<evidence type="ECO:0000256" key="8">
    <source>
        <dbReference type="ARBA" id="ARBA00023065"/>
    </source>
</evidence>
<dbReference type="SUPFAM" id="SSF56672">
    <property type="entry name" value="DNA/RNA polymerases"/>
    <property type="match status" value="1"/>
</dbReference>
<comment type="similarity">
    <text evidence="1">Belongs to the beta type-B retroviral polymerase family. HERV class-II K(HML-2) pol subfamily.</text>
</comment>
<feature type="binding site" evidence="18">
    <location>
        <position position="964"/>
    </location>
    <ligand>
        <name>L-glutamate</name>
        <dbReference type="ChEBI" id="CHEBI:29985"/>
    </ligand>
</feature>
<dbReference type="FunFam" id="3.40.190.10:FF:000240">
    <property type="entry name" value="Glutamate receptor ionotropic, kainate 2"/>
    <property type="match status" value="1"/>
</dbReference>
<evidence type="ECO:0000256" key="13">
    <source>
        <dbReference type="ARBA" id="ARBA00023257"/>
    </source>
</evidence>
<dbReference type="SUPFAM" id="SSF53850">
    <property type="entry name" value="Periplasmic binding protein-like II"/>
    <property type="match status" value="1"/>
</dbReference>
<evidence type="ECO:0000256" key="2">
    <source>
        <dbReference type="ARBA" id="ARBA00022448"/>
    </source>
</evidence>
<dbReference type="InterPro" id="IPR019594">
    <property type="entry name" value="Glu/Gly-bd"/>
</dbReference>
<dbReference type="GO" id="GO:0022824">
    <property type="term" value="F:transmitter-gated monoatomic ion channel activity"/>
    <property type="evidence" value="ECO:0007669"/>
    <property type="project" value="UniProtKB-ARBA"/>
</dbReference>
<protein>
    <recommendedName>
        <fullName evidence="21">Glutamate receptor</fullName>
    </recommendedName>
</protein>
<dbReference type="PANTHER" id="PTHR18966">
    <property type="entry name" value="IONOTROPIC GLUTAMATE RECEPTOR"/>
    <property type="match status" value="1"/>
</dbReference>
<evidence type="ECO:0000256" key="14">
    <source>
        <dbReference type="ARBA" id="ARBA00023286"/>
    </source>
</evidence>
<evidence type="ECO:0000256" key="7">
    <source>
        <dbReference type="ARBA" id="ARBA00023018"/>
    </source>
</evidence>
<dbReference type="SMART" id="SM00918">
    <property type="entry name" value="Lig_chan-Glu_bd"/>
    <property type="match status" value="1"/>
</dbReference>
<dbReference type="InterPro" id="IPR001320">
    <property type="entry name" value="Iontro_rcpt_C"/>
</dbReference>
<keyword evidence="14 21" id="KW-1071">Ligand-gated ion channel</keyword>
<dbReference type="InterPro" id="IPR028082">
    <property type="entry name" value="Peripla_BP_I"/>
</dbReference>
<keyword evidence="15 21" id="KW-0407">Ion channel</keyword>
<feature type="transmembrane region" description="Helical" evidence="21">
    <location>
        <begin position="913"/>
        <end position="935"/>
    </location>
</feature>
<evidence type="ECO:0000256" key="18">
    <source>
        <dbReference type="PIRSR" id="PIRSR601508-1"/>
    </source>
</evidence>
<feature type="region of interest" description="Disordered" evidence="22">
    <location>
        <begin position="1245"/>
        <end position="1265"/>
    </location>
</feature>
<feature type="binding site" evidence="18">
    <location>
        <position position="1012"/>
    </location>
    <ligand>
        <name>L-glutamate</name>
        <dbReference type="ChEBI" id="CHEBI:29985"/>
    </ligand>
</feature>
<keyword evidence="5" id="KW-0732">Signal</keyword>
<accession>A0AAE0RFR5</accession>
<feature type="binding site" evidence="18">
    <location>
        <position position="797"/>
    </location>
    <ligand>
        <name>L-glutamate</name>
        <dbReference type="ChEBI" id="CHEBI:29985"/>
    </ligand>
</feature>
<comment type="similarity">
    <text evidence="21">Belongs to the glutamate-gated ion channel (TC 1.A.10.1) family.</text>
</comment>
<gene>
    <name evidence="24" type="ORF">QTP70_020826</name>
</gene>
<dbReference type="InterPro" id="IPR001508">
    <property type="entry name" value="Iono_Glu_rcpt_met"/>
</dbReference>
<feature type="compositionally biased region" description="Polar residues" evidence="22">
    <location>
        <begin position="1250"/>
        <end position="1261"/>
    </location>
</feature>
<dbReference type="Gene3D" id="3.40.190.10">
    <property type="entry name" value="Periplasmic binding protein-like II"/>
    <property type="match status" value="1"/>
</dbReference>
<dbReference type="Proteomes" id="UP001274896">
    <property type="component" value="Unassembled WGS sequence"/>
</dbReference>
<evidence type="ECO:0000256" key="22">
    <source>
        <dbReference type="SAM" id="MobiDB-lite"/>
    </source>
</evidence>
<evidence type="ECO:0000256" key="6">
    <source>
        <dbReference type="ARBA" id="ARBA00022989"/>
    </source>
</evidence>
<evidence type="ECO:0000256" key="10">
    <source>
        <dbReference type="ARBA" id="ARBA00023157"/>
    </source>
</evidence>
<evidence type="ECO:0000256" key="19">
    <source>
        <dbReference type="PIRSR" id="PIRSR601508-2"/>
    </source>
</evidence>